<protein>
    <submittedName>
        <fullName evidence="2">Uncharacterized protein</fullName>
    </submittedName>
</protein>
<feature type="region of interest" description="Disordered" evidence="1">
    <location>
        <begin position="327"/>
        <end position="360"/>
    </location>
</feature>
<dbReference type="Proteomes" id="UP000070544">
    <property type="component" value="Unassembled WGS sequence"/>
</dbReference>
<accession>A0A139A6E4</accession>
<name>A0A139A6E4_GONPJ</name>
<feature type="region of interest" description="Disordered" evidence="1">
    <location>
        <begin position="1"/>
        <end position="281"/>
    </location>
</feature>
<sequence>MPTMLPPAAMSPPMVSPPNSPVTGARQRPGQTELPLTQQLGAVLGPGDLPTPSLPTPSQDIMGPLHPPPHTLPPPTLMPSPLPTPPLSAAPLTPNANGHASPPPQHPRVNLTLRDHSDDTPISPTVEAPDTLGGTWWRLGAGAGGSDVQLTNGQTSASILSPPRDTRPPTNQQSPPEGPNGTARSRSPSWWGLGALALVGAATTSASPANPANGSPPQAPTTPGTSSPPNTRGPTWPSLSALLTPSLLNPNPMTTSLSPPVTTFNPARSYRRPPSPSPVRLPTLSVSSLVASEAAKSKLGTAWRERSRSRGRTGALIGGAAFVVDRTLEREGRGDTGGAERDRNDDGAGGAGAASGTWWL</sequence>
<dbReference type="STRING" id="1344416.A0A139A6E4"/>
<dbReference type="AlphaFoldDB" id="A0A139A6E4"/>
<keyword evidence="3" id="KW-1185">Reference proteome</keyword>
<feature type="compositionally biased region" description="Pro residues" evidence="1">
    <location>
        <begin position="65"/>
        <end position="88"/>
    </location>
</feature>
<proteinExistence type="predicted"/>
<feature type="compositionally biased region" description="Basic and acidic residues" evidence="1">
    <location>
        <begin position="327"/>
        <end position="346"/>
    </location>
</feature>
<feature type="compositionally biased region" description="Low complexity" evidence="1">
    <location>
        <begin position="1"/>
        <end position="13"/>
    </location>
</feature>
<feature type="compositionally biased region" description="Polar residues" evidence="1">
    <location>
        <begin position="256"/>
        <end position="266"/>
    </location>
</feature>
<evidence type="ECO:0000256" key="1">
    <source>
        <dbReference type="SAM" id="MobiDB-lite"/>
    </source>
</evidence>
<feature type="compositionally biased region" description="Polar residues" evidence="1">
    <location>
        <begin position="148"/>
        <end position="159"/>
    </location>
</feature>
<dbReference type="EMBL" id="KQ965789">
    <property type="protein sequence ID" value="KXS12304.1"/>
    <property type="molecule type" value="Genomic_DNA"/>
</dbReference>
<organism evidence="2 3">
    <name type="scientific">Gonapodya prolifera (strain JEL478)</name>
    <name type="common">Monoblepharis prolifera</name>
    <dbReference type="NCBI Taxonomy" id="1344416"/>
    <lineage>
        <taxon>Eukaryota</taxon>
        <taxon>Fungi</taxon>
        <taxon>Fungi incertae sedis</taxon>
        <taxon>Chytridiomycota</taxon>
        <taxon>Chytridiomycota incertae sedis</taxon>
        <taxon>Monoblepharidomycetes</taxon>
        <taxon>Monoblepharidales</taxon>
        <taxon>Gonapodyaceae</taxon>
        <taxon>Gonapodya</taxon>
    </lineage>
</organism>
<gene>
    <name evidence="2" type="ORF">M427DRAFT_59641</name>
</gene>
<evidence type="ECO:0000313" key="2">
    <source>
        <dbReference type="EMBL" id="KXS12304.1"/>
    </source>
</evidence>
<reference evidence="2 3" key="1">
    <citation type="journal article" date="2015" name="Genome Biol. Evol.">
        <title>Phylogenomic analyses indicate that early fungi evolved digesting cell walls of algal ancestors of land plants.</title>
        <authorList>
            <person name="Chang Y."/>
            <person name="Wang S."/>
            <person name="Sekimoto S."/>
            <person name="Aerts A.L."/>
            <person name="Choi C."/>
            <person name="Clum A."/>
            <person name="LaButti K.M."/>
            <person name="Lindquist E.A."/>
            <person name="Yee Ngan C."/>
            <person name="Ohm R.A."/>
            <person name="Salamov A.A."/>
            <person name="Grigoriev I.V."/>
            <person name="Spatafora J.W."/>
            <person name="Berbee M.L."/>
        </authorList>
    </citation>
    <scope>NUCLEOTIDE SEQUENCE [LARGE SCALE GENOMIC DNA]</scope>
    <source>
        <strain evidence="2 3">JEL478</strain>
    </source>
</reference>
<feature type="compositionally biased region" description="Low complexity" evidence="1">
    <location>
        <begin position="189"/>
        <end position="255"/>
    </location>
</feature>
<evidence type="ECO:0000313" key="3">
    <source>
        <dbReference type="Proteomes" id="UP000070544"/>
    </source>
</evidence>